<name>A0A226DEY0_FOLCA</name>
<organism evidence="1 2">
    <name type="scientific">Folsomia candida</name>
    <name type="common">Springtail</name>
    <dbReference type="NCBI Taxonomy" id="158441"/>
    <lineage>
        <taxon>Eukaryota</taxon>
        <taxon>Metazoa</taxon>
        <taxon>Ecdysozoa</taxon>
        <taxon>Arthropoda</taxon>
        <taxon>Hexapoda</taxon>
        <taxon>Collembola</taxon>
        <taxon>Entomobryomorpha</taxon>
        <taxon>Isotomoidea</taxon>
        <taxon>Isotomidae</taxon>
        <taxon>Proisotominae</taxon>
        <taxon>Folsomia</taxon>
    </lineage>
</organism>
<comment type="caution">
    <text evidence="1">The sequence shown here is derived from an EMBL/GenBank/DDBJ whole genome shotgun (WGS) entry which is preliminary data.</text>
</comment>
<dbReference type="Proteomes" id="UP000198287">
    <property type="component" value="Unassembled WGS sequence"/>
</dbReference>
<dbReference type="AlphaFoldDB" id="A0A226DEY0"/>
<evidence type="ECO:0000313" key="2">
    <source>
        <dbReference type="Proteomes" id="UP000198287"/>
    </source>
</evidence>
<sequence length="608" mass="68662">MTLEEKVDKLESTSNQTIAVVTSASGSPKLGVEDMADVISEVESVRVINASKCATWSDNPEKSDWVVRLLLSSERPQDLSSRIGFVVVSNLDSKQPSEENNKTNKMHSRHDTIDLPAFCELLDRGSYFTKLELDGGFFNNSYLFPHDLSPDDADKINLITLPNLKTLSIKAKLALTLKGLDADTQHQYYCLHREHCNSFKTRTAKNLWYVFKAFECPKLSTLEVMDCMEWDDPELKNSDFFYWDQPLVSFLQRHAATLRSFKTSPIVVMQLNKSSGHVDFAEVAPSIEDVLFWMKLHLDDLSSSTSGAEQRELKLHIEIEKLLRPWRQFLQAQKSLKTLIWITDAQNPWTFTRRDFGKLCLWNLGMESIMLALHGDQQFRDFHNLPQQQHPVNNVKDYEIDATLMHGMTSLRILSLGCYGKDPQMKNFCFSNLHLLPPTLDTVQLFGIRVMSTDLESLAKLPLLRSLTLVQGGKTTYTEQDELNGNIEGVTGNVLKTLITSARTLDKLVIVGFPISSTKCGDLSTVKTTRKVANQNHGWFGDICGAMCMPNLVDGETGNSNHKSQELLSLHQYSDQLQEIIRTFASVGTVCDISQDDDDQLMTMLTMG</sequence>
<proteinExistence type="predicted"/>
<evidence type="ECO:0000313" key="1">
    <source>
        <dbReference type="EMBL" id="OXA43690.1"/>
    </source>
</evidence>
<reference evidence="1 2" key="1">
    <citation type="submission" date="2015-12" db="EMBL/GenBank/DDBJ databases">
        <title>The genome of Folsomia candida.</title>
        <authorList>
            <person name="Faddeeva A."/>
            <person name="Derks M.F."/>
            <person name="Anvar Y."/>
            <person name="Smit S."/>
            <person name="Van Straalen N."/>
            <person name="Roelofs D."/>
        </authorList>
    </citation>
    <scope>NUCLEOTIDE SEQUENCE [LARGE SCALE GENOMIC DNA]</scope>
    <source>
        <strain evidence="1 2">VU population</strain>
        <tissue evidence="1">Whole body</tissue>
    </source>
</reference>
<keyword evidence="2" id="KW-1185">Reference proteome</keyword>
<accession>A0A226DEY0</accession>
<protein>
    <submittedName>
        <fullName evidence="1">Uncharacterized protein</fullName>
    </submittedName>
</protein>
<gene>
    <name evidence="1" type="ORF">Fcan01_21506</name>
</gene>
<dbReference type="EMBL" id="LNIX01000021">
    <property type="protein sequence ID" value="OXA43690.1"/>
    <property type="molecule type" value="Genomic_DNA"/>
</dbReference>